<dbReference type="RefSeq" id="XP_018005230.1">
    <property type="nucleotide sequence ID" value="XM_018142565.1"/>
</dbReference>
<keyword evidence="2" id="KW-1185">Reference proteome</keyword>
<dbReference type="AlphaFoldDB" id="A0A0N1P3C0"/>
<name>A0A0N1P3C0_9EURO</name>
<sequence length="362" mass="40995">MASLKIAEDFLASLPDPDTLPQCTGCVWTEDVRARSERDARLSRKCLAAVECDLAAVNIQICERLDDTEVLINEVDNWEDMAILETEKSAIVRTLRWLKYLDALSIQQGSDPMPPQTWKYVGRLLLSGEWDHVPGRRDLYLLIVDDHGKDDPRFLPPPLLEVRLAISVSTTAITWHHFNITDPSHFAAHWNLLHNSGAHIAPVLLLDDSRNVAWLVEFLGQWLDLSPQIFIEHLWRRFGRAGAGYGVDFIQAPAVHGPDDVPNHPGLLLRPRKVNIVSSLDSTEDRRKPVVEVPLFQASLEQMSISSWHVGRLVRPWEKSHIDTSSRVELIKLMASVIRTLKGQIVALPYFIRERIGFEGLA</sequence>
<comment type="caution">
    <text evidence="1">The sequence shown here is derived from an EMBL/GenBank/DDBJ whole genome shotgun (WGS) entry which is preliminary data.</text>
</comment>
<dbReference type="VEuPathDB" id="FungiDB:AB675_2582"/>
<evidence type="ECO:0000313" key="1">
    <source>
        <dbReference type="EMBL" id="KPI45267.1"/>
    </source>
</evidence>
<organism evidence="1 2">
    <name type="scientific">Cyphellophora attinorum</name>
    <dbReference type="NCBI Taxonomy" id="1664694"/>
    <lineage>
        <taxon>Eukaryota</taxon>
        <taxon>Fungi</taxon>
        <taxon>Dikarya</taxon>
        <taxon>Ascomycota</taxon>
        <taxon>Pezizomycotina</taxon>
        <taxon>Eurotiomycetes</taxon>
        <taxon>Chaetothyriomycetidae</taxon>
        <taxon>Chaetothyriales</taxon>
        <taxon>Cyphellophoraceae</taxon>
        <taxon>Cyphellophora</taxon>
    </lineage>
</organism>
<accession>A0A0N1P3C0</accession>
<dbReference type="Proteomes" id="UP000038010">
    <property type="component" value="Unassembled WGS sequence"/>
</dbReference>
<protein>
    <submittedName>
        <fullName evidence="1">Uncharacterized protein</fullName>
    </submittedName>
</protein>
<dbReference type="GeneID" id="28734445"/>
<reference evidence="1 2" key="1">
    <citation type="submission" date="2015-06" db="EMBL/GenBank/DDBJ databases">
        <title>Draft genome of the ant-associated black yeast Phialophora attae CBS 131958.</title>
        <authorList>
            <person name="Moreno L.F."/>
            <person name="Stielow B.J."/>
            <person name="de Hoog S."/>
            <person name="Vicente V.A."/>
            <person name="Weiss V.A."/>
            <person name="de Vries M."/>
            <person name="Cruz L.M."/>
            <person name="Souza E.M."/>
        </authorList>
    </citation>
    <scope>NUCLEOTIDE SEQUENCE [LARGE SCALE GENOMIC DNA]</scope>
    <source>
        <strain evidence="1 2">CBS 131958</strain>
    </source>
</reference>
<gene>
    <name evidence="1" type="ORF">AB675_2582</name>
</gene>
<evidence type="ECO:0000313" key="2">
    <source>
        <dbReference type="Proteomes" id="UP000038010"/>
    </source>
</evidence>
<proteinExistence type="predicted"/>
<dbReference type="EMBL" id="LFJN01000002">
    <property type="protein sequence ID" value="KPI45267.1"/>
    <property type="molecule type" value="Genomic_DNA"/>
</dbReference>